<name>A0A645HSL0_9ZZZZ</name>
<dbReference type="InterPro" id="IPR001387">
    <property type="entry name" value="Cro/C1-type_HTH"/>
</dbReference>
<dbReference type="Gene3D" id="1.10.260.40">
    <property type="entry name" value="lambda repressor-like DNA-binding domains"/>
    <property type="match status" value="1"/>
</dbReference>
<gene>
    <name evidence="2" type="ORF">SDC9_188741</name>
</gene>
<organism evidence="2">
    <name type="scientific">bioreactor metagenome</name>
    <dbReference type="NCBI Taxonomy" id="1076179"/>
    <lineage>
        <taxon>unclassified sequences</taxon>
        <taxon>metagenomes</taxon>
        <taxon>ecological metagenomes</taxon>
    </lineage>
</organism>
<dbReference type="Pfam" id="PF01381">
    <property type="entry name" value="HTH_3"/>
    <property type="match status" value="1"/>
</dbReference>
<reference evidence="2" key="1">
    <citation type="submission" date="2019-08" db="EMBL/GenBank/DDBJ databases">
        <authorList>
            <person name="Kucharzyk K."/>
            <person name="Murdoch R.W."/>
            <person name="Higgins S."/>
            <person name="Loffler F."/>
        </authorList>
    </citation>
    <scope>NUCLEOTIDE SEQUENCE</scope>
</reference>
<evidence type="ECO:0000313" key="2">
    <source>
        <dbReference type="EMBL" id="MPN41199.1"/>
    </source>
</evidence>
<dbReference type="PROSITE" id="PS50943">
    <property type="entry name" value="HTH_CROC1"/>
    <property type="match status" value="1"/>
</dbReference>
<dbReference type="GO" id="GO:0003677">
    <property type="term" value="F:DNA binding"/>
    <property type="evidence" value="ECO:0007669"/>
    <property type="project" value="InterPro"/>
</dbReference>
<dbReference type="AlphaFoldDB" id="A0A645HSL0"/>
<sequence>MLNIANIRKEWFIKQIEYLKEKGIPYTEIAASIGVKPQYINLIKNDKRGASEKLTIKLCEAFDINHDDLLEHIRTYEKQTPEISEINEPSEKILSQGRI</sequence>
<proteinExistence type="predicted"/>
<dbReference type="SUPFAM" id="SSF47413">
    <property type="entry name" value="lambda repressor-like DNA-binding domains"/>
    <property type="match status" value="1"/>
</dbReference>
<feature type="domain" description="HTH cro/C1-type" evidence="1">
    <location>
        <begin position="17"/>
        <end position="69"/>
    </location>
</feature>
<dbReference type="SMART" id="SM00530">
    <property type="entry name" value="HTH_XRE"/>
    <property type="match status" value="1"/>
</dbReference>
<protein>
    <recommendedName>
        <fullName evidence="1">HTH cro/C1-type domain-containing protein</fullName>
    </recommendedName>
</protein>
<dbReference type="InterPro" id="IPR010982">
    <property type="entry name" value="Lambda_DNA-bd_dom_sf"/>
</dbReference>
<comment type="caution">
    <text evidence="2">The sequence shown here is derived from an EMBL/GenBank/DDBJ whole genome shotgun (WGS) entry which is preliminary data.</text>
</comment>
<dbReference type="CDD" id="cd00093">
    <property type="entry name" value="HTH_XRE"/>
    <property type="match status" value="1"/>
</dbReference>
<evidence type="ECO:0000259" key="1">
    <source>
        <dbReference type="PROSITE" id="PS50943"/>
    </source>
</evidence>
<dbReference type="EMBL" id="VSSQ01098087">
    <property type="protein sequence ID" value="MPN41199.1"/>
    <property type="molecule type" value="Genomic_DNA"/>
</dbReference>
<accession>A0A645HSL0</accession>